<dbReference type="HOGENOM" id="CLU_612491_0_0_1"/>
<feature type="compositionally biased region" description="Polar residues" evidence="1">
    <location>
        <begin position="143"/>
        <end position="154"/>
    </location>
</feature>
<dbReference type="RefSeq" id="XP_013259020.1">
    <property type="nucleotide sequence ID" value="XM_013403566.1"/>
</dbReference>
<organism evidence="2 3">
    <name type="scientific">Exophiala aquamarina CBS 119918</name>
    <dbReference type="NCBI Taxonomy" id="1182545"/>
    <lineage>
        <taxon>Eukaryota</taxon>
        <taxon>Fungi</taxon>
        <taxon>Dikarya</taxon>
        <taxon>Ascomycota</taxon>
        <taxon>Pezizomycotina</taxon>
        <taxon>Eurotiomycetes</taxon>
        <taxon>Chaetothyriomycetidae</taxon>
        <taxon>Chaetothyriales</taxon>
        <taxon>Herpotrichiellaceae</taxon>
        <taxon>Exophiala</taxon>
    </lineage>
</organism>
<dbReference type="OrthoDB" id="3946700at2759"/>
<reference evidence="2 3" key="1">
    <citation type="submission" date="2013-03" db="EMBL/GenBank/DDBJ databases">
        <title>The Genome Sequence of Exophiala aquamarina CBS 119918.</title>
        <authorList>
            <consortium name="The Broad Institute Genomics Platform"/>
            <person name="Cuomo C."/>
            <person name="de Hoog S."/>
            <person name="Gorbushina A."/>
            <person name="Walker B."/>
            <person name="Young S.K."/>
            <person name="Zeng Q."/>
            <person name="Gargeya S."/>
            <person name="Fitzgerald M."/>
            <person name="Haas B."/>
            <person name="Abouelleil A."/>
            <person name="Allen A.W."/>
            <person name="Alvarado L."/>
            <person name="Arachchi H.M."/>
            <person name="Berlin A.M."/>
            <person name="Chapman S.B."/>
            <person name="Gainer-Dewar J."/>
            <person name="Goldberg J."/>
            <person name="Griggs A."/>
            <person name="Gujja S."/>
            <person name="Hansen M."/>
            <person name="Howarth C."/>
            <person name="Imamovic A."/>
            <person name="Ireland A."/>
            <person name="Larimer J."/>
            <person name="McCowan C."/>
            <person name="Murphy C."/>
            <person name="Pearson M."/>
            <person name="Poon T.W."/>
            <person name="Priest M."/>
            <person name="Roberts A."/>
            <person name="Saif S."/>
            <person name="Shea T."/>
            <person name="Sisk P."/>
            <person name="Sykes S."/>
            <person name="Wortman J."/>
            <person name="Nusbaum C."/>
            <person name="Birren B."/>
        </authorList>
    </citation>
    <scope>NUCLEOTIDE SEQUENCE [LARGE SCALE GENOMIC DNA]</scope>
    <source>
        <strain evidence="2 3">CBS 119918</strain>
    </source>
</reference>
<evidence type="ECO:0000313" key="2">
    <source>
        <dbReference type="EMBL" id="KEF56430.1"/>
    </source>
</evidence>
<feature type="region of interest" description="Disordered" evidence="1">
    <location>
        <begin position="143"/>
        <end position="320"/>
    </location>
</feature>
<dbReference type="EMBL" id="AMGV01000006">
    <property type="protein sequence ID" value="KEF56430.1"/>
    <property type="molecule type" value="Genomic_DNA"/>
</dbReference>
<feature type="compositionally biased region" description="Basic and acidic residues" evidence="1">
    <location>
        <begin position="28"/>
        <end position="55"/>
    </location>
</feature>
<dbReference type="Proteomes" id="UP000027920">
    <property type="component" value="Unassembled WGS sequence"/>
</dbReference>
<feature type="compositionally biased region" description="Polar residues" evidence="1">
    <location>
        <begin position="332"/>
        <end position="343"/>
    </location>
</feature>
<keyword evidence="3" id="KW-1185">Reference proteome</keyword>
<dbReference type="AlphaFoldDB" id="A0A072PLM8"/>
<proteinExistence type="predicted"/>
<comment type="caution">
    <text evidence="2">The sequence shown here is derived from an EMBL/GenBank/DDBJ whole genome shotgun (WGS) entry which is preliminary data.</text>
</comment>
<feature type="compositionally biased region" description="Low complexity" evidence="1">
    <location>
        <begin position="344"/>
        <end position="358"/>
    </location>
</feature>
<evidence type="ECO:0000313" key="3">
    <source>
        <dbReference type="Proteomes" id="UP000027920"/>
    </source>
</evidence>
<name>A0A072PLM8_9EURO</name>
<sequence length="464" mass="52523">MFREPDEVAAEQAAAKLDQIAATRRSSIRRESTVRPHRQSPPDRDSTSRRSQREQNVHRFRALMSRHSVHVDLDGRDPVDDRASIEAQIEHLRRERLERMRNRVHPDRFDPEFVEMMTRIRSHIDDSPTNDIAPDLTLEISSPRTLDTVSQNLPRPSRESGLRFEVAASSQSESEQPRRPRFYASRPTVRRQSVDRSPHRSRSPYMLSVQRVNVNDGVDDVGPETASLTPGFAPAHGPFRTHPQPVDDRFSRTSDASALPSMPASPTPDTPILDLLQQPPYPPLRRVSHLSPRPSGTPRGRVDGLGDRIRSPSPMSDAHEEENWASLLTTIQPGRSSNATSFMSSRSDSQSDSNRSSQAATTATSFGEIGGDDSCDLDLPFGITEDDVRDIRARHGRLRPRDPFRSSMERMHQNLNRDLDRSEHQMHELTLFSNILVRMQRREEITDDMWAEVGLSPDVVRGSA</sequence>
<dbReference type="VEuPathDB" id="FungiDB:A1O9_08011"/>
<accession>A0A072PLM8</accession>
<evidence type="ECO:0000256" key="1">
    <source>
        <dbReference type="SAM" id="MobiDB-lite"/>
    </source>
</evidence>
<feature type="region of interest" description="Disordered" evidence="1">
    <location>
        <begin position="332"/>
        <end position="371"/>
    </location>
</feature>
<protein>
    <submittedName>
        <fullName evidence="2">Uncharacterized protein</fullName>
    </submittedName>
</protein>
<feature type="compositionally biased region" description="Basic and acidic residues" evidence="1">
    <location>
        <begin position="300"/>
        <end position="310"/>
    </location>
</feature>
<gene>
    <name evidence="2" type="ORF">A1O9_08011</name>
</gene>
<feature type="region of interest" description="Disordered" evidence="1">
    <location>
        <begin position="1"/>
        <end position="55"/>
    </location>
</feature>
<dbReference type="GeneID" id="25282924"/>